<sequence length="66" mass="7507">MTKLQSALVLLTLVSSSVVFANTDFKTLDAHEQALQSQNEVQTKQLMEQLNMQSHDGLTENDFFEY</sequence>
<evidence type="ECO:0000313" key="3">
    <source>
        <dbReference type="EMBL" id="SOU40344.1"/>
    </source>
</evidence>
<keyword evidence="1" id="KW-0732">Signal</keyword>
<proteinExistence type="predicted"/>
<protein>
    <submittedName>
        <fullName evidence="3">Calmodulin</fullName>
    </submittedName>
</protein>
<feature type="signal peptide" evidence="1">
    <location>
        <begin position="1"/>
        <end position="21"/>
    </location>
</feature>
<accession>A0A2K4X7Q1</accession>
<dbReference type="EMBL" id="LT965928">
    <property type="protein sequence ID" value="SOU40344.1"/>
    <property type="molecule type" value="Genomic_DNA"/>
</dbReference>
<reference evidence="2 5" key="1">
    <citation type="submission" date="2015-06" db="EMBL/GenBank/DDBJ databases">
        <title>Genome sequence of Pseudoalteromonas carrageenovora.</title>
        <authorList>
            <person name="Xie B.-B."/>
            <person name="Rong J.-C."/>
            <person name="Qin Q.-L."/>
            <person name="Zhang Y.-Z."/>
        </authorList>
    </citation>
    <scope>NUCLEOTIDE SEQUENCE [LARGE SCALE GENOMIC DNA]</scope>
    <source>
        <strain evidence="2 5">IAM 12662</strain>
    </source>
</reference>
<dbReference type="RefSeq" id="WP_058547422.1">
    <property type="nucleotide sequence ID" value="NZ_AQGW01000018.1"/>
</dbReference>
<evidence type="ECO:0000313" key="2">
    <source>
        <dbReference type="EMBL" id="MBE0382559.1"/>
    </source>
</evidence>
<organism evidence="3 4">
    <name type="scientific">Pseudoalteromonas carrageenovora IAM 12662</name>
    <dbReference type="NCBI Taxonomy" id="1314868"/>
    <lineage>
        <taxon>Bacteria</taxon>
        <taxon>Pseudomonadati</taxon>
        <taxon>Pseudomonadota</taxon>
        <taxon>Gammaproteobacteria</taxon>
        <taxon>Alteromonadales</taxon>
        <taxon>Pseudoalteromonadaceae</taxon>
        <taxon>Pseudoalteromonas</taxon>
    </lineage>
</organism>
<gene>
    <name evidence="3" type="ORF">PCAR9_A20782</name>
    <name evidence="2" type="ORF">PCARR_a0901</name>
</gene>
<dbReference type="EMBL" id="AQGW01000018">
    <property type="protein sequence ID" value="MBE0382559.1"/>
    <property type="molecule type" value="Genomic_DNA"/>
</dbReference>
<evidence type="ECO:0000256" key="1">
    <source>
        <dbReference type="SAM" id="SignalP"/>
    </source>
</evidence>
<feature type="chain" id="PRO_5014366081" evidence="1">
    <location>
        <begin position="22"/>
        <end position="66"/>
    </location>
</feature>
<dbReference type="GeneID" id="93662980"/>
<name>A0A2K4X7Q1_PSEVC</name>
<evidence type="ECO:0000313" key="5">
    <source>
        <dbReference type="Proteomes" id="UP000615003"/>
    </source>
</evidence>
<dbReference type="AlphaFoldDB" id="A0A2K4X7Q1"/>
<reference evidence="3 4" key="2">
    <citation type="submission" date="2017-11" db="EMBL/GenBank/DDBJ databases">
        <authorList>
            <person name="Han C.G."/>
        </authorList>
    </citation>
    <scope>NUCLEOTIDE SEQUENCE [LARGE SCALE GENOMIC DNA]</scope>
    <source>
        <strain evidence="4">ATCC 43555</strain>
        <strain evidence="3">ATCC43555</strain>
    </source>
</reference>
<evidence type="ECO:0000313" key="4">
    <source>
        <dbReference type="Proteomes" id="UP000238288"/>
    </source>
</evidence>
<keyword evidence="5" id="KW-1185">Reference proteome</keyword>
<dbReference type="Proteomes" id="UP000238288">
    <property type="component" value="Chromosome PCAR9a"/>
</dbReference>
<dbReference type="OrthoDB" id="6310942at2"/>
<dbReference type="Proteomes" id="UP000615003">
    <property type="component" value="Unassembled WGS sequence"/>
</dbReference>